<proteinExistence type="inferred from homology"/>
<feature type="signal peptide" evidence="4">
    <location>
        <begin position="1"/>
        <end position="19"/>
    </location>
</feature>
<organism evidence="6 7">
    <name type="scientific">Propionispora vibrioides</name>
    <dbReference type="NCBI Taxonomy" id="112903"/>
    <lineage>
        <taxon>Bacteria</taxon>
        <taxon>Bacillati</taxon>
        <taxon>Bacillota</taxon>
        <taxon>Negativicutes</taxon>
        <taxon>Selenomonadales</taxon>
        <taxon>Sporomusaceae</taxon>
        <taxon>Propionispora</taxon>
    </lineage>
</organism>
<evidence type="ECO:0000313" key="6">
    <source>
        <dbReference type="EMBL" id="SEP42620.1"/>
    </source>
</evidence>
<dbReference type="OrthoDB" id="286202at2"/>
<gene>
    <name evidence="6" type="ORF">SAMN04490178_12835</name>
</gene>
<comment type="similarity">
    <text evidence="2">Belongs to the bacterial solute-binding protein SsuA/TauA family.</text>
</comment>
<dbReference type="RefSeq" id="WP_091750835.1">
    <property type="nucleotide sequence ID" value="NZ_FODY01000028.1"/>
</dbReference>
<dbReference type="PROSITE" id="PS51257">
    <property type="entry name" value="PROKAR_LIPOPROTEIN"/>
    <property type="match status" value="1"/>
</dbReference>
<evidence type="ECO:0000313" key="7">
    <source>
        <dbReference type="Proteomes" id="UP000198847"/>
    </source>
</evidence>
<keyword evidence="7" id="KW-1185">Reference proteome</keyword>
<evidence type="ECO:0000256" key="3">
    <source>
        <dbReference type="ARBA" id="ARBA00022729"/>
    </source>
</evidence>
<dbReference type="Proteomes" id="UP000198847">
    <property type="component" value="Unassembled WGS sequence"/>
</dbReference>
<dbReference type="STRING" id="112903.SAMN04490178_12835"/>
<sequence>MRKRMVGLGLAVCMLAALVAGCGSGGQKTEKEAPKAASQEIVAYGVIDPQISAQQIIADKKGFFAAEGVKVTNKLIQSGGDISPLISGGTAQVSFETPYTDIAVAANNVGVKIVAPMADIGNTQAVVAGKNVTIQKAKDLEGKKIGIAAGAGVLIAIRNMCAELGVDINKIQFVILSPSDQIAALDRGDIDLMACWEPWVSNAVKAGGKLLFSGLNSYLPDKQGPVSWLSFYTTMQVTDQFLKEHPQEIQAMLRALKKATDFIHEHPDEAAEIIAKEINLDKEQVKKIMGQNKYSMQFDDHFKKSSDEMASFMKEMKNIPSKPEFKQYADPTLLKQALPELVTVAE</sequence>
<evidence type="ECO:0000256" key="2">
    <source>
        <dbReference type="ARBA" id="ARBA00010742"/>
    </source>
</evidence>
<name>A0A1H8XRJ6_9FIRM</name>
<comment type="subcellular location">
    <subcellularLocation>
        <location evidence="1">Periplasm</location>
    </subcellularLocation>
</comment>
<dbReference type="InterPro" id="IPR015168">
    <property type="entry name" value="SsuA/THI5"/>
</dbReference>
<dbReference type="EMBL" id="FODY01000028">
    <property type="protein sequence ID" value="SEP42620.1"/>
    <property type="molecule type" value="Genomic_DNA"/>
</dbReference>
<keyword evidence="3 4" id="KW-0732">Signal</keyword>
<dbReference type="Pfam" id="PF09084">
    <property type="entry name" value="NMT1"/>
    <property type="match status" value="1"/>
</dbReference>
<dbReference type="Gene3D" id="3.40.190.10">
    <property type="entry name" value="Periplasmic binding protein-like II"/>
    <property type="match status" value="2"/>
</dbReference>
<feature type="chain" id="PRO_5038577449" evidence="4">
    <location>
        <begin position="20"/>
        <end position="346"/>
    </location>
</feature>
<evidence type="ECO:0000256" key="4">
    <source>
        <dbReference type="SAM" id="SignalP"/>
    </source>
</evidence>
<dbReference type="AlphaFoldDB" id="A0A1H8XRJ6"/>
<dbReference type="PANTHER" id="PTHR30024">
    <property type="entry name" value="ALIPHATIC SULFONATES-BINDING PROTEIN-RELATED"/>
    <property type="match status" value="1"/>
</dbReference>
<dbReference type="GO" id="GO:0042597">
    <property type="term" value="C:periplasmic space"/>
    <property type="evidence" value="ECO:0007669"/>
    <property type="project" value="UniProtKB-SubCell"/>
</dbReference>
<feature type="domain" description="SsuA/THI5-like" evidence="5">
    <location>
        <begin position="55"/>
        <end position="270"/>
    </location>
</feature>
<protein>
    <submittedName>
        <fullName evidence="6">NitT/TauT family transport system substrate-binding protein</fullName>
    </submittedName>
</protein>
<evidence type="ECO:0000256" key="1">
    <source>
        <dbReference type="ARBA" id="ARBA00004418"/>
    </source>
</evidence>
<dbReference type="PANTHER" id="PTHR30024:SF47">
    <property type="entry name" value="TAURINE-BINDING PERIPLASMIC PROTEIN"/>
    <property type="match status" value="1"/>
</dbReference>
<reference evidence="6 7" key="1">
    <citation type="submission" date="2016-10" db="EMBL/GenBank/DDBJ databases">
        <authorList>
            <person name="de Groot N.N."/>
        </authorList>
    </citation>
    <scope>NUCLEOTIDE SEQUENCE [LARGE SCALE GENOMIC DNA]</scope>
    <source>
        <strain evidence="6 7">DSM 13305</strain>
    </source>
</reference>
<accession>A0A1H8XRJ6</accession>
<evidence type="ECO:0000259" key="5">
    <source>
        <dbReference type="Pfam" id="PF09084"/>
    </source>
</evidence>
<dbReference type="SUPFAM" id="SSF53850">
    <property type="entry name" value="Periplasmic binding protein-like II"/>
    <property type="match status" value="1"/>
</dbReference>